<name>C9MYG7_9FUSO</name>
<dbReference type="PANTHER" id="PTHR37826">
    <property type="entry name" value="FLOTILLIN BAND_7_5 DOMAIN PROTEIN"/>
    <property type="match status" value="1"/>
</dbReference>
<keyword evidence="1" id="KW-0812">Transmembrane</keyword>
<feature type="transmembrane region" description="Helical" evidence="1">
    <location>
        <begin position="349"/>
        <end position="368"/>
    </location>
</feature>
<dbReference type="PANTHER" id="PTHR37826:SF3">
    <property type="entry name" value="J DOMAIN-CONTAINING PROTEIN"/>
    <property type="match status" value="1"/>
</dbReference>
<dbReference type="HOGENOM" id="CLU_039030_1_0_0"/>
<evidence type="ECO:0000256" key="1">
    <source>
        <dbReference type="SAM" id="Phobius"/>
    </source>
</evidence>
<evidence type="ECO:0000313" key="2">
    <source>
        <dbReference type="EMBL" id="EEX74547.1"/>
    </source>
</evidence>
<dbReference type="Gene3D" id="2.20.28.30">
    <property type="entry name" value="RNA polymerase ii, chain L"/>
    <property type="match status" value="1"/>
</dbReference>
<dbReference type="AlphaFoldDB" id="C9MYG7"/>
<evidence type="ECO:0000313" key="3">
    <source>
        <dbReference type="Proteomes" id="UP000006233"/>
    </source>
</evidence>
<protein>
    <recommendedName>
        <fullName evidence="4">Zinc finger domain protein, LSD1 subclass</fullName>
    </recommendedName>
</protein>
<keyword evidence="1" id="KW-1133">Transmembrane helix</keyword>
<keyword evidence="1" id="KW-0472">Membrane</keyword>
<dbReference type="Proteomes" id="UP000006233">
    <property type="component" value="Unassembled WGS sequence"/>
</dbReference>
<organism evidence="2 3">
    <name type="scientific">Leptotrichia hofstadii F0254</name>
    <dbReference type="NCBI Taxonomy" id="634994"/>
    <lineage>
        <taxon>Bacteria</taxon>
        <taxon>Fusobacteriati</taxon>
        <taxon>Fusobacteriota</taxon>
        <taxon>Fusobacteriia</taxon>
        <taxon>Fusobacteriales</taxon>
        <taxon>Leptotrichiaceae</taxon>
        <taxon>Leptotrichia</taxon>
    </lineage>
</organism>
<sequence length="369" mass="42573">MFRKNLNKKWCYLNKEVVNMKSDDFRCKNCGGMMRFDPKSGNLKCENCGTEEELPKNFTNKRHGINNYENRIKNQITEGKTIVECSSCGATIEMDAFETSQTCPYCDSNIVLSEKAVSVLEPDGIKPFLVDRKEVGQLFSEWIKKRWFAPNVLKTLYQSGKVTGIYLPYWSFDTDADSEYTAEGGIDRTETYEEDGKIKTRIVTDWYFVRGNVQNEFENVIMRASRTLKDSLIKNLGGFNVEDTIDFASGYLSGYNSEIFKVPMRQGYEESKQIMENRIYNSISSDVLRRYDRVRNIRFHVYWSNEYYRLLLLPVYSMSYSFNGKSYQVLINGESGIMVGEYPKSAVKIAFAVIAALIAAAAIIYYLYK</sequence>
<reference evidence="2 3" key="1">
    <citation type="submission" date="2009-09" db="EMBL/GenBank/DDBJ databases">
        <authorList>
            <person name="Weinstock G."/>
            <person name="Sodergren E."/>
            <person name="Clifton S."/>
            <person name="Fulton L."/>
            <person name="Fulton B."/>
            <person name="Courtney L."/>
            <person name="Fronick C."/>
            <person name="Harrison M."/>
            <person name="Strong C."/>
            <person name="Farmer C."/>
            <person name="Delahaunty K."/>
            <person name="Markovic C."/>
            <person name="Hall O."/>
            <person name="Minx P."/>
            <person name="Tomlinson C."/>
            <person name="Mitreva M."/>
            <person name="Nelson J."/>
            <person name="Hou S."/>
            <person name="Wollam A."/>
            <person name="Pepin K.H."/>
            <person name="Johnson M."/>
            <person name="Bhonagiri V."/>
            <person name="Nash W.E."/>
            <person name="Warren W."/>
            <person name="Chinwalla A."/>
            <person name="Mardis E.R."/>
            <person name="Wilson R.K."/>
        </authorList>
    </citation>
    <scope>NUCLEOTIDE SEQUENCE [LARGE SCALE GENOMIC DNA]</scope>
    <source>
        <strain evidence="2 3">F0254</strain>
    </source>
</reference>
<comment type="caution">
    <text evidence="2">The sequence shown here is derived from an EMBL/GenBank/DDBJ whole genome shotgun (WGS) entry which is preliminary data.</text>
</comment>
<accession>C9MYG7</accession>
<dbReference type="eggNOG" id="COG1594">
    <property type="taxonomic scope" value="Bacteria"/>
</dbReference>
<proteinExistence type="predicted"/>
<dbReference type="EMBL" id="ACVB02000010">
    <property type="protein sequence ID" value="EEX74547.1"/>
    <property type="molecule type" value="Genomic_DNA"/>
</dbReference>
<evidence type="ECO:0008006" key="4">
    <source>
        <dbReference type="Google" id="ProtNLM"/>
    </source>
</evidence>
<gene>
    <name evidence="2" type="ORF">GCWU000323_01595</name>
</gene>
<dbReference type="STRING" id="634994.GCWU000323_01595"/>